<reference evidence="13 16" key="3">
    <citation type="submission" date="2019-12" db="EMBL/GenBank/DDBJ databases">
        <title>Chromosome-level assembly of the Caenorhabditis remanei genome.</title>
        <authorList>
            <person name="Teterina A.A."/>
            <person name="Willis J.H."/>
            <person name="Phillips P.C."/>
        </authorList>
    </citation>
    <scope>NUCLEOTIDE SEQUENCE [LARGE SCALE GENOMIC DNA]</scope>
    <source>
        <strain evidence="13 16">PX506</strain>
        <tissue evidence="13">Whole organism</tissue>
    </source>
</reference>
<comment type="caution">
    <text evidence="14">The sequence shown here is derived from an EMBL/GenBank/DDBJ whole genome shotgun (WGS) entry which is preliminary data.</text>
</comment>
<keyword evidence="3" id="KW-0479">Metal-binding</keyword>
<feature type="non-terminal residue" evidence="14">
    <location>
        <position position="1"/>
    </location>
</feature>
<evidence type="ECO:0000256" key="4">
    <source>
        <dbReference type="ARBA" id="ARBA00022737"/>
    </source>
</evidence>
<keyword evidence="5 10" id="KW-0863">Zinc-finger</keyword>
<dbReference type="InterPro" id="IPR036236">
    <property type="entry name" value="Znf_C2H2_sf"/>
</dbReference>
<dbReference type="GO" id="GO:0000977">
    <property type="term" value="F:RNA polymerase II transcription regulatory region sequence-specific DNA binding"/>
    <property type="evidence" value="ECO:0007669"/>
    <property type="project" value="TreeGrafter"/>
</dbReference>
<reference evidence="15" key="2">
    <citation type="submission" date="2017-08" db="EMBL/GenBank/DDBJ databases">
        <authorList>
            <person name="Fierst J.L."/>
        </authorList>
    </citation>
    <scope>NUCLEOTIDE SEQUENCE [LARGE SCALE GENOMIC DNA]</scope>
    <source>
        <strain evidence="15">PX439</strain>
    </source>
</reference>
<evidence type="ECO:0000256" key="9">
    <source>
        <dbReference type="ARBA" id="ARBA00023242"/>
    </source>
</evidence>
<keyword evidence="8" id="KW-0804">Transcription</keyword>
<dbReference type="EMBL" id="NMWX01000001">
    <property type="protein sequence ID" value="OZG05749.1"/>
    <property type="molecule type" value="Genomic_DNA"/>
</dbReference>
<dbReference type="EMBL" id="WUAV01000006">
    <property type="protein sequence ID" value="KAF1748061.1"/>
    <property type="molecule type" value="Genomic_DNA"/>
</dbReference>
<dbReference type="PROSITE" id="PS50157">
    <property type="entry name" value="ZINC_FINGER_C2H2_2"/>
    <property type="match status" value="3"/>
</dbReference>
<comment type="subcellular location">
    <subcellularLocation>
        <location evidence="1">Nucleus</location>
    </subcellularLocation>
</comment>
<dbReference type="GO" id="GO:0000981">
    <property type="term" value="F:DNA-binding transcription factor activity, RNA polymerase II-specific"/>
    <property type="evidence" value="ECO:0007669"/>
    <property type="project" value="TreeGrafter"/>
</dbReference>
<dbReference type="AlphaFoldDB" id="A0A261B5Z3"/>
<dbReference type="Proteomes" id="UP000483820">
    <property type="component" value="Chromosome X"/>
</dbReference>
<dbReference type="PROSITE" id="PS00028">
    <property type="entry name" value="ZINC_FINGER_C2H2_1"/>
    <property type="match status" value="3"/>
</dbReference>
<dbReference type="Proteomes" id="UP000216624">
    <property type="component" value="Unassembled WGS sequence"/>
</dbReference>
<feature type="domain" description="C2H2-type" evidence="12">
    <location>
        <begin position="153"/>
        <end position="180"/>
    </location>
</feature>
<feature type="domain" description="C2H2-type" evidence="12">
    <location>
        <begin position="181"/>
        <end position="208"/>
    </location>
</feature>
<dbReference type="Gene3D" id="3.30.160.60">
    <property type="entry name" value="Classic Zinc Finger"/>
    <property type="match status" value="3"/>
</dbReference>
<evidence type="ECO:0000256" key="3">
    <source>
        <dbReference type="ARBA" id="ARBA00022723"/>
    </source>
</evidence>
<dbReference type="InterPro" id="IPR050717">
    <property type="entry name" value="C2H2-ZF_Transcription_Reg"/>
</dbReference>
<keyword evidence="15" id="KW-1185">Reference proteome</keyword>
<gene>
    <name evidence="14" type="ORF">FL82_01747</name>
    <name evidence="13" type="ORF">GCK72_024528</name>
</gene>
<evidence type="ECO:0000256" key="8">
    <source>
        <dbReference type="ARBA" id="ARBA00023163"/>
    </source>
</evidence>
<evidence type="ECO:0000256" key="7">
    <source>
        <dbReference type="ARBA" id="ARBA00023015"/>
    </source>
</evidence>
<dbReference type="SUPFAM" id="SSF57667">
    <property type="entry name" value="beta-beta-alpha zinc fingers"/>
    <property type="match status" value="2"/>
</dbReference>
<dbReference type="InterPro" id="IPR013087">
    <property type="entry name" value="Znf_C2H2_type"/>
</dbReference>
<evidence type="ECO:0000313" key="14">
    <source>
        <dbReference type="EMBL" id="OZG05749.1"/>
    </source>
</evidence>
<evidence type="ECO:0000256" key="1">
    <source>
        <dbReference type="ARBA" id="ARBA00004123"/>
    </source>
</evidence>
<dbReference type="PANTHER" id="PTHR14196">
    <property type="entry name" value="ODD-SKIPPED - RELATED"/>
    <property type="match status" value="1"/>
</dbReference>
<dbReference type="FunFam" id="3.30.160.60:FF:000958">
    <property type="entry name" value="Odd skipped"/>
    <property type="match status" value="1"/>
</dbReference>
<dbReference type="GO" id="GO:0005634">
    <property type="term" value="C:nucleus"/>
    <property type="evidence" value="ECO:0007669"/>
    <property type="project" value="UniProtKB-SubCell"/>
</dbReference>
<dbReference type="FunFam" id="3.30.160.60:FF:000254">
    <property type="entry name" value="Odd-skipped related transciption factor 1"/>
    <property type="match status" value="1"/>
</dbReference>
<keyword evidence="4" id="KW-0677">Repeat</keyword>
<keyword evidence="6" id="KW-0862">Zinc</keyword>
<accession>A0A261B5Z3</accession>
<feature type="region of interest" description="Disordered" evidence="11">
    <location>
        <begin position="242"/>
        <end position="264"/>
    </location>
</feature>
<evidence type="ECO:0000256" key="2">
    <source>
        <dbReference type="ARBA" id="ARBA00022473"/>
    </source>
</evidence>
<feature type="compositionally biased region" description="Polar residues" evidence="11">
    <location>
        <begin position="242"/>
        <end position="254"/>
    </location>
</feature>
<protein>
    <recommendedName>
        <fullName evidence="12">C2H2-type domain-containing protein</fullName>
    </recommendedName>
</protein>
<evidence type="ECO:0000256" key="6">
    <source>
        <dbReference type="ARBA" id="ARBA00022833"/>
    </source>
</evidence>
<evidence type="ECO:0000313" key="13">
    <source>
        <dbReference type="EMBL" id="KAF1748061.1"/>
    </source>
</evidence>
<reference evidence="14" key="1">
    <citation type="submission" date="2017-08" db="EMBL/GenBank/DDBJ databases">
        <authorList>
            <person name="de Groot N.N."/>
        </authorList>
    </citation>
    <scope>NUCLEOTIDE SEQUENCE [LARGE SCALE GENOMIC DNA]</scope>
    <source>
        <strain evidence="14">PX439</strain>
    </source>
</reference>
<evidence type="ECO:0000313" key="15">
    <source>
        <dbReference type="Proteomes" id="UP000216624"/>
    </source>
</evidence>
<name>A0A261B5Z3_CAERE</name>
<evidence type="ECO:0000313" key="16">
    <source>
        <dbReference type="Proteomes" id="UP000483820"/>
    </source>
</evidence>
<evidence type="ECO:0000256" key="5">
    <source>
        <dbReference type="ARBA" id="ARBA00022771"/>
    </source>
</evidence>
<dbReference type="PANTHER" id="PTHR14196:SF0">
    <property type="entry name" value="PROTEIN BOWEL"/>
    <property type="match status" value="1"/>
</dbReference>
<evidence type="ECO:0000256" key="11">
    <source>
        <dbReference type="SAM" id="MobiDB-lite"/>
    </source>
</evidence>
<dbReference type="SMART" id="SM00355">
    <property type="entry name" value="ZnF_C2H2"/>
    <property type="match status" value="3"/>
</dbReference>
<keyword evidence="2" id="KW-0217">Developmental protein</keyword>
<dbReference type="GO" id="GO:0008270">
    <property type="term" value="F:zinc ion binding"/>
    <property type="evidence" value="ECO:0007669"/>
    <property type="project" value="UniProtKB-KW"/>
</dbReference>
<evidence type="ECO:0000259" key="12">
    <source>
        <dbReference type="PROSITE" id="PS50157"/>
    </source>
</evidence>
<dbReference type="Pfam" id="PF00096">
    <property type="entry name" value="zf-C2H2"/>
    <property type="match status" value="3"/>
</dbReference>
<dbReference type="FunFam" id="3.30.160.60:FF:000311">
    <property type="entry name" value="protein odd-skipped-related 2 isoform X1"/>
    <property type="match status" value="1"/>
</dbReference>
<evidence type="ECO:0000256" key="10">
    <source>
        <dbReference type="PROSITE-ProRule" id="PRU00042"/>
    </source>
</evidence>
<keyword evidence="9" id="KW-0539">Nucleus</keyword>
<keyword evidence="7" id="KW-0805">Transcription regulation</keyword>
<organism evidence="14 15">
    <name type="scientific">Caenorhabditis remanei</name>
    <name type="common">Caenorhabditis vulgaris</name>
    <dbReference type="NCBI Taxonomy" id="31234"/>
    <lineage>
        <taxon>Eukaryota</taxon>
        <taxon>Metazoa</taxon>
        <taxon>Ecdysozoa</taxon>
        <taxon>Nematoda</taxon>
        <taxon>Chromadorea</taxon>
        <taxon>Rhabditida</taxon>
        <taxon>Rhabditina</taxon>
        <taxon>Rhabditomorpha</taxon>
        <taxon>Rhabditoidea</taxon>
        <taxon>Rhabditidae</taxon>
        <taxon>Peloderinae</taxon>
        <taxon>Caenorhabditis</taxon>
    </lineage>
</organism>
<proteinExistence type="predicted"/>
<feature type="domain" description="C2H2-type" evidence="12">
    <location>
        <begin position="125"/>
        <end position="152"/>
    </location>
</feature>
<sequence length="264" mass="30645">MLPWQRQLQTSIFPQPNEQVFRFMLAQQHMHLQNFIQQQRKIQMMAINPVLPMMADMKKQKFDFTHMADSIESEQKIKEESLSPKSSPTLLNTPVRAFGPCVQPWFMIPGRGRTTGRAARPKKEFICQYCQRHFTKSYNLLIHERTHTDERPYSCDVCGKAFRRQDHLRDHKYIHQKDKPFKCELCGKGFCQSRTLLVHRATHDSSRHNMGTPMLPIVSDGGSMPELDPRVTLILQNLTDSFNSTPMTSPQISPNRDDLDTSSD</sequence>
<feature type="compositionally biased region" description="Basic and acidic residues" evidence="11">
    <location>
        <begin position="255"/>
        <end position="264"/>
    </location>
</feature>